<protein>
    <submittedName>
        <fullName evidence="1">Uncharacterized protein</fullName>
    </submittedName>
</protein>
<proteinExistence type="predicted"/>
<comment type="caution">
    <text evidence="1">The sequence shown here is derived from an EMBL/GenBank/DDBJ whole genome shotgun (WGS) entry which is preliminary data.</text>
</comment>
<evidence type="ECO:0000313" key="1">
    <source>
        <dbReference type="EMBL" id="RMQ88517.1"/>
    </source>
</evidence>
<reference evidence="1 2" key="1">
    <citation type="submission" date="2018-08" db="EMBL/GenBank/DDBJ databases">
        <title>Recombination of ecologically and evolutionarily significant loci maintains genetic cohesion in the Pseudomonas syringae species complex.</title>
        <authorList>
            <person name="Dillon M."/>
            <person name="Thakur S."/>
            <person name="Almeida R.N.D."/>
            <person name="Weir B.S."/>
            <person name="Guttman D.S."/>
        </authorList>
    </citation>
    <scope>NUCLEOTIDE SEQUENCE [LARGE SCALE GENOMIC DNA]</scope>
    <source>
        <strain evidence="1 2">ICMP 11288</strain>
    </source>
</reference>
<dbReference type="AlphaFoldDB" id="A0A3M4QDE2"/>
<dbReference type="EMBL" id="RBRL01000203">
    <property type="protein sequence ID" value="RMQ88517.1"/>
    <property type="molecule type" value="Genomic_DNA"/>
</dbReference>
<sequence>MEQRPHIVGVKAKPMLGGGEQPRHLAVFDHHALGQAGGAGGVDHIGEVGRAERNARVDDGFCVQAVEVDAGQITDQMLRVGLHQHRHWRAIGQGIGDALQRVSRVDGHITAAGLEDAEQADDHFRPALHTDRHAIIGMNALGQQAVGDLVGTFVELAVSDALGVETQGDGVGLRGGVGFDLRVDQGSVAVVRGALIEAVQQMVTLGVRQDVQAAERHIRSLFQGLGQAVQGRVQVAGDALRADGRIDHHRQCKVFAQVVDVDRQRVVGALFGAQYLDACGHLDHRRHVGGGAVTVVEHRTEQRRRRRHTAATLGQRQGRVLVIEQGGQPLVGGLDPGAHALLAHVHAQRQGVDKHTQRAFTALAGAHAAKHHGAEHHGIAPGHHAQHARQGQVHDACHADAQWPCQAAQAATQAAVDGHPHFIDAVPVALHILQAEGQGRRIDIRQHVAKERLMRLLADAMAHLGDVAAKRHWLGRLGLLIGQVELDFMAHHIQRGVVEDGVVEQQHRHHALVGRVIGVHQAQQRRLAEVHAVAAGVIAGEQLGQAIAVGKMRFFAGQGRLAPHHLQRFVQTLPGHGRAQDIVAVDHPLQRLGKRIQARTAVEHKLRMQHVGVALLRRKMVVKHAFLQRRQRVDILHIRRATGDGGDDTVDGRLIERDQRQHVRGNAVGRA</sequence>
<dbReference type="AntiFam" id="ANF00178">
    <property type="entry name" value="Shadow ORF (opposite dhbF)"/>
</dbReference>
<accession>A0A3M4QDE2</accession>
<gene>
    <name evidence="1" type="ORF">ALP97_200189</name>
</gene>
<evidence type="ECO:0000313" key="2">
    <source>
        <dbReference type="Proteomes" id="UP000277179"/>
    </source>
</evidence>
<organism evidence="1 2">
    <name type="scientific">Pseudomonas salomonii</name>
    <dbReference type="NCBI Taxonomy" id="191391"/>
    <lineage>
        <taxon>Bacteria</taxon>
        <taxon>Pseudomonadati</taxon>
        <taxon>Pseudomonadota</taxon>
        <taxon>Gammaproteobacteria</taxon>
        <taxon>Pseudomonadales</taxon>
        <taxon>Pseudomonadaceae</taxon>
        <taxon>Pseudomonas</taxon>
    </lineage>
</organism>
<name>A0A3M4QDE2_9PSED</name>
<dbReference type="Proteomes" id="UP000277179">
    <property type="component" value="Unassembled WGS sequence"/>
</dbReference>